<gene>
    <name evidence="4" type="ORF">B1812_10860</name>
</gene>
<dbReference type="Gene3D" id="3.90.550.10">
    <property type="entry name" value="Spore Coat Polysaccharide Biosynthesis Protein SpsA, Chain A"/>
    <property type="match status" value="1"/>
</dbReference>
<dbReference type="PANTHER" id="PTHR43179:SF12">
    <property type="entry name" value="GALACTOFURANOSYLTRANSFERASE GLFT2"/>
    <property type="match status" value="1"/>
</dbReference>
<dbReference type="SUPFAM" id="SSF53448">
    <property type="entry name" value="Nucleotide-diphospho-sugar transferases"/>
    <property type="match status" value="1"/>
</dbReference>
<dbReference type="AlphaFoldDB" id="A0A1W6MVI1"/>
<keyword evidence="5" id="KW-1185">Reference proteome</keyword>
<dbReference type="KEGG" id="mbry:B1812_10860"/>
<dbReference type="PANTHER" id="PTHR43179">
    <property type="entry name" value="RHAMNOSYLTRANSFERASE WBBL"/>
    <property type="match status" value="1"/>
</dbReference>
<evidence type="ECO:0008006" key="6">
    <source>
        <dbReference type="Google" id="ProtNLM"/>
    </source>
</evidence>
<dbReference type="GO" id="GO:0016757">
    <property type="term" value="F:glycosyltransferase activity"/>
    <property type="evidence" value="ECO:0007669"/>
    <property type="project" value="UniProtKB-KW"/>
</dbReference>
<proteinExistence type="inferred from homology"/>
<keyword evidence="3" id="KW-0808">Transferase</keyword>
<sequence>MNREWPSTPVIIVSYRTADDVAGCLETLDALHTETDISVHICENGGAAAWDNLCAALLRPGGPCQPADDLSFPFGTCFNRIACLRLRRSGSLVLVGEARENLGYAGGINTWLSPLTKLSGWSGCWILNPDTLVAPDALTALAVHASNRDLGIVGSRIMAAPTDTHVVSRGLRWRRVFASTSAVGGNSLAADEPNPEAIEAVLDAASGASCYLTRPCAEALVPLDEQYFLLFEDLDWGARARRAGYRIGHAHSSVVIDLGGTSIGSSRSTGSVASPLSTYLEFRNRLLFVRAHHHRWLMWTTLMGCLHAIRLLPRGGFGPAVRGLLAGLQGETGRPD</sequence>
<accession>A0A1W6MVI1</accession>
<comment type="similarity">
    <text evidence="1">Belongs to the glycosyltransferase 2 family.</text>
</comment>
<name>A0A1W6MVI1_9HYPH</name>
<dbReference type="InterPro" id="IPR029044">
    <property type="entry name" value="Nucleotide-diphossugar_trans"/>
</dbReference>
<protein>
    <recommendedName>
        <fullName evidence="6">Glycosyltransferase 2-like domain-containing protein</fullName>
    </recommendedName>
</protein>
<evidence type="ECO:0000313" key="5">
    <source>
        <dbReference type="Proteomes" id="UP000193978"/>
    </source>
</evidence>
<evidence type="ECO:0000256" key="1">
    <source>
        <dbReference type="ARBA" id="ARBA00006739"/>
    </source>
</evidence>
<dbReference type="EMBL" id="CP019948">
    <property type="protein sequence ID" value="ARN81489.1"/>
    <property type="molecule type" value="Genomic_DNA"/>
</dbReference>
<dbReference type="STRING" id="655015.B1812_10860"/>
<organism evidence="4 5">
    <name type="scientific">Methylocystis bryophila</name>
    <dbReference type="NCBI Taxonomy" id="655015"/>
    <lineage>
        <taxon>Bacteria</taxon>
        <taxon>Pseudomonadati</taxon>
        <taxon>Pseudomonadota</taxon>
        <taxon>Alphaproteobacteria</taxon>
        <taxon>Hyphomicrobiales</taxon>
        <taxon>Methylocystaceae</taxon>
        <taxon>Methylocystis</taxon>
    </lineage>
</organism>
<keyword evidence="2" id="KW-0328">Glycosyltransferase</keyword>
<reference evidence="4 5" key="1">
    <citation type="submission" date="2017-02" db="EMBL/GenBank/DDBJ databases">
        <authorList>
            <person name="Peterson S.W."/>
        </authorList>
    </citation>
    <scope>NUCLEOTIDE SEQUENCE [LARGE SCALE GENOMIC DNA]</scope>
    <source>
        <strain evidence="4 5">S285</strain>
    </source>
</reference>
<evidence type="ECO:0000256" key="3">
    <source>
        <dbReference type="ARBA" id="ARBA00022679"/>
    </source>
</evidence>
<evidence type="ECO:0000313" key="4">
    <source>
        <dbReference type="EMBL" id="ARN81489.1"/>
    </source>
</evidence>
<dbReference type="Proteomes" id="UP000193978">
    <property type="component" value="Chromosome"/>
</dbReference>
<evidence type="ECO:0000256" key="2">
    <source>
        <dbReference type="ARBA" id="ARBA00022676"/>
    </source>
</evidence>
<dbReference type="OrthoDB" id="9771846at2"/>
<dbReference type="RefSeq" id="WP_085771599.1">
    <property type="nucleotide sequence ID" value="NZ_CP019948.1"/>
</dbReference>